<name>A0ABV0S688_9TELE</name>
<sequence length="80" mass="8719">MEAPLTRFSASQLDLTQHFSPGFASCDEPDWTMLLSRPADMYSAALLLMLAVRICADGVERPTGKQTGGRKTRGKSQSSQ</sequence>
<reference evidence="2 3" key="1">
    <citation type="submission" date="2021-06" db="EMBL/GenBank/DDBJ databases">
        <authorList>
            <person name="Palmer J.M."/>
        </authorList>
    </citation>
    <scope>NUCLEOTIDE SEQUENCE [LARGE SCALE GENOMIC DNA]</scope>
    <source>
        <strain evidence="2 3">XC_2019</strain>
        <tissue evidence="2">Muscle</tissue>
    </source>
</reference>
<gene>
    <name evidence="2" type="ORF">XENOCAPTIV_009014</name>
</gene>
<dbReference type="Proteomes" id="UP001434883">
    <property type="component" value="Unassembled WGS sequence"/>
</dbReference>
<keyword evidence="3" id="KW-1185">Reference proteome</keyword>
<dbReference type="PROSITE" id="PS51257">
    <property type="entry name" value="PROKAR_LIPOPROTEIN"/>
    <property type="match status" value="1"/>
</dbReference>
<evidence type="ECO:0000313" key="2">
    <source>
        <dbReference type="EMBL" id="MEQ2215988.1"/>
    </source>
</evidence>
<feature type="region of interest" description="Disordered" evidence="1">
    <location>
        <begin position="60"/>
        <end position="80"/>
    </location>
</feature>
<protein>
    <submittedName>
        <fullName evidence="2">Uncharacterized protein</fullName>
    </submittedName>
</protein>
<comment type="caution">
    <text evidence="2">The sequence shown here is derived from an EMBL/GenBank/DDBJ whole genome shotgun (WGS) entry which is preliminary data.</text>
</comment>
<organism evidence="2 3">
    <name type="scientific">Xenoophorus captivus</name>
    <dbReference type="NCBI Taxonomy" id="1517983"/>
    <lineage>
        <taxon>Eukaryota</taxon>
        <taxon>Metazoa</taxon>
        <taxon>Chordata</taxon>
        <taxon>Craniata</taxon>
        <taxon>Vertebrata</taxon>
        <taxon>Euteleostomi</taxon>
        <taxon>Actinopterygii</taxon>
        <taxon>Neopterygii</taxon>
        <taxon>Teleostei</taxon>
        <taxon>Neoteleostei</taxon>
        <taxon>Acanthomorphata</taxon>
        <taxon>Ovalentaria</taxon>
        <taxon>Atherinomorphae</taxon>
        <taxon>Cyprinodontiformes</taxon>
        <taxon>Goodeidae</taxon>
        <taxon>Xenoophorus</taxon>
    </lineage>
</organism>
<proteinExistence type="predicted"/>
<evidence type="ECO:0000256" key="1">
    <source>
        <dbReference type="SAM" id="MobiDB-lite"/>
    </source>
</evidence>
<accession>A0ABV0S688</accession>
<evidence type="ECO:0000313" key="3">
    <source>
        <dbReference type="Proteomes" id="UP001434883"/>
    </source>
</evidence>
<dbReference type="EMBL" id="JAHRIN010069288">
    <property type="protein sequence ID" value="MEQ2215988.1"/>
    <property type="molecule type" value="Genomic_DNA"/>
</dbReference>